<evidence type="ECO:0000313" key="5">
    <source>
        <dbReference type="Proteomes" id="UP000215828"/>
    </source>
</evidence>
<reference evidence="4 5" key="1">
    <citation type="submission" date="2017-04" db="EMBL/GenBank/DDBJ databases">
        <authorList>
            <person name="Afonso C.L."/>
            <person name="Miller P.J."/>
            <person name="Scott M.A."/>
            <person name="Spackman E."/>
            <person name="Goraichik I."/>
            <person name="Dimitrov K.M."/>
            <person name="Suarez D.L."/>
            <person name="Swayne D.E."/>
        </authorList>
    </citation>
    <scope>NUCLEOTIDE SEQUENCE [LARGE SCALE GENOMIC DNA]</scope>
    <source>
        <strain evidence="4 5">609q</strain>
    </source>
</reference>
<gene>
    <name evidence="3" type="ORF">CBF53_00760</name>
    <name evidence="4" type="ORF">CBF70_01345</name>
</gene>
<evidence type="ECO:0000256" key="1">
    <source>
        <dbReference type="ARBA" id="ARBA00038283"/>
    </source>
</evidence>
<dbReference type="SUPFAM" id="SSF46785">
    <property type="entry name" value="Winged helix' DNA-binding domain"/>
    <property type="match status" value="1"/>
</dbReference>
<dbReference type="Proteomes" id="UP000216316">
    <property type="component" value="Unassembled WGS sequence"/>
</dbReference>
<dbReference type="EMBL" id="NGNV01000002">
    <property type="protein sequence ID" value="OYR89049.1"/>
    <property type="molecule type" value="Genomic_DNA"/>
</dbReference>
<keyword evidence="6" id="KW-1185">Reference proteome</keyword>
<evidence type="ECO:0000313" key="6">
    <source>
        <dbReference type="Proteomes" id="UP000216316"/>
    </source>
</evidence>
<evidence type="ECO:0000313" key="3">
    <source>
        <dbReference type="EMBL" id="OYR89049.1"/>
    </source>
</evidence>
<proteinExistence type="inferred from homology"/>
<dbReference type="InterPro" id="IPR036388">
    <property type="entry name" value="WH-like_DNA-bd_sf"/>
</dbReference>
<organism evidence="4 5">
    <name type="scientific">Lactobacillus taiwanensis</name>
    <dbReference type="NCBI Taxonomy" id="508451"/>
    <lineage>
        <taxon>Bacteria</taxon>
        <taxon>Bacillati</taxon>
        <taxon>Bacillota</taxon>
        <taxon>Bacilli</taxon>
        <taxon>Lactobacillales</taxon>
        <taxon>Lactobacillaceae</taxon>
        <taxon>Lactobacillus</taxon>
    </lineage>
</organism>
<dbReference type="InterPro" id="IPR000525">
    <property type="entry name" value="Initiator_Rep_WH1"/>
</dbReference>
<dbReference type="Pfam" id="PF21205">
    <property type="entry name" value="Rep3_C"/>
    <property type="match status" value="1"/>
</dbReference>
<reference evidence="5 6" key="3">
    <citation type="submission" date="2017-09" db="EMBL/GenBank/DDBJ databases">
        <title>Tripartite evolution among Lactobacillus johnsonii, Lactobacillus taiwanensis, Lactobacillus reuteri and their rodent host.</title>
        <authorList>
            <person name="Wang T."/>
            <person name="Knowles S."/>
            <person name="Cheng C."/>
        </authorList>
    </citation>
    <scope>NUCLEOTIDE SEQUENCE [LARGE SCALE GENOMIC DNA]</scope>
    <source>
        <strain evidence="4 5">609q</strain>
        <strain evidence="3 6">609u</strain>
    </source>
</reference>
<comment type="caution">
    <text evidence="4">The sequence shown here is derived from an EMBL/GenBank/DDBJ whole genome shotgun (WGS) entry which is preliminary data.</text>
</comment>
<dbReference type="AlphaFoldDB" id="A0A256LIJ3"/>
<sequence>MGSEKEKKNQQLDIFEISNINNIAKIDNRVVTENFAKFSKGWGAFDLDWWTIAMSQPVGHDDQYIAIPTEKVKSIFLRNKHTHESLKDFVRRSNKSLSKFLDIKIDFEQEDKDKLAMITAHIFDASYIDTDYKTMLKINQTSRPVFNQFKSWTRFPVSTMASLHTAYSKRLFIYLKQWRTVGKVSFTLEEFRNNLDVPKSYKPGSIDQKIIMPALEDLAPYFYQLKLEKTYAKAKRGRKLSGYVFSFRPEPKEKKDVGLSKKIEDWFAIYSIVDNRYLSQEHKFRAVDRYRNVRLGSTKKYYSKHHPQTIFLDPTSKEDRKYTIATLNTLSITSLQAIAIAYEELLKKGKLKEWDFEDLYNIEKSLFCKQVSLMIETSNAKDPYKPSEKIHTIASRLISKIDIDKFEQSKIDMEIKIIIRKEFGSFVRVEDHRPPEVKAISKDE</sequence>
<reference evidence="3" key="2">
    <citation type="submission" date="2017-05" db="EMBL/GenBank/DDBJ databases">
        <authorList>
            <person name="Lin X.B."/>
            <person name="Stothard P."/>
            <person name="Tasseva G."/>
            <person name="Walter J."/>
        </authorList>
    </citation>
    <scope>NUCLEOTIDE SEQUENCE</scope>
    <source>
        <strain evidence="3">609u</strain>
    </source>
</reference>
<feature type="domain" description="Initiator Rep protein WH1" evidence="2">
    <location>
        <begin position="52"/>
        <end position="176"/>
    </location>
</feature>
<evidence type="ECO:0000313" key="4">
    <source>
        <dbReference type="EMBL" id="OYR93265.1"/>
    </source>
</evidence>
<dbReference type="EMBL" id="NGNX01000003">
    <property type="protein sequence ID" value="OYR93265.1"/>
    <property type="molecule type" value="Genomic_DNA"/>
</dbReference>
<dbReference type="Gene3D" id="1.10.10.10">
    <property type="entry name" value="Winged helix-like DNA-binding domain superfamily/Winged helix DNA-binding domain"/>
    <property type="match status" value="1"/>
</dbReference>
<dbReference type="GO" id="GO:0006270">
    <property type="term" value="P:DNA replication initiation"/>
    <property type="evidence" value="ECO:0007669"/>
    <property type="project" value="InterPro"/>
</dbReference>
<dbReference type="Pfam" id="PF01051">
    <property type="entry name" value="Rep3_N"/>
    <property type="match status" value="1"/>
</dbReference>
<name>A0A256LIJ3_9LACO</name>
<accession>A0A256LIJ3</accession>
<comment type="similarity">
    <text evidence="1">Belongs to the initiator RepB protein family.</text>
</comment>
<protein>
    <recommendedName>
        <fullName evidence="2">Initiator Rep protein WH1 domain-containing protein</fullName>
    </recommendedName>
</protein>
<dbReference type="GO" id="GO:0003887">
    <property type="term" value="F:DNA-directed DNA polymerase activity"/>
    <property type="evidence" value="ECO:0007669"/>
    <property type="project" value="InterPro"/>
</dbReference>
<dbReference type="Proteomes" id="UP000215828">
    <property type="component" value="Unassembled WGS sequence"/>
</dbReference>
<evidence type="ECO:0000259" key="2">
    <source>
        <dbReference type="Pfam" id="PF01051"/>
    </source>
</evidence>
<dbReference type="InterPro" id="IPR036390">
    <property type="entry name" value="WH_DNA-bd_sf"/>
</dbReference>
<dbReference type="RefSeq" id="WP_094496820.1">
    <property type="nucleotide sequence ID" value="NZ_NGNV01000002.1"/>
</dbReference>